<dbReference type="AlphaFoldDB" id="A0A1W6Z0T8"/>
<keyword evidence="5 8" id="KW-0812">Transmembrane</keyword>
<dbReference type="InterPro" id="IPR003370">
    <property type="entry name" value="Chromate_transpt"/>
</dbReference>
<gene>
    <name evidence="9" type="ORF">CAL13_12010</name>
</gene>
<comment type="subcellular location">
    <subcellularLocation>
        <location evidence="1">Cell membrane</location>
        <topology evidence="1">Multi-pass membrane protein</topology>
    </subcellularLocation>
</comment>
<comment type="similarity">
    <text evidence="3">Belongs to the heat shock protein 70 family.</text>
</comment>
<keyword evidence="6 8" id="KW-1133">Transmembrane helix</keyword>
<keyword evidence="4" id="KW-1003">Cell membrane</keyword>
<evidence type="ECO:0000313" key="10">
    <source>
        <dbReference type="Proteomes" id="UP000194139"/>
    </source>
</evidence>
<dbReference type="Pfam" id="PF02417">
    <property type="entry name" value="Chromate_transp"/>
    <property type="match status" value="1"/>
</dbReference>
<evidence type="ECO:0000256" key="7">
    <source>
        <dbReference type="ARBA" id="ARBA00023136"/>
    </source>
</evidence>
<name>A0A1W6Z0T8_9BORD</name>
<sequence>MTEVLIQLTVLFTELSLLAFGGGNTILPEMQRQVVDVHHWMTAENFTSLFALAQAAPGPNLMIVPLVGWHIAGWPGMLVSSFAKFGPSSLVTILVLRLWDRFKDKPWRAVAQQGIFPVTVGLVGASAALITAASVDGWLLGGIAAAVAVLGWRSRLHPLWLLLGGGLIGLVALNGST</sequence>
<dbReference type="PROSITE" id="PS01036">
    <property type="entry name" value="HSP70_3"/>
    <property type="match status" value="1"/>
</dbReference>
<dbReference type="InterPro" id="IPR052518">
    <property type="entry name" value="CHR_Transporter"/>
</dbReference>
<evidence type="ECO:0000256" key="1">
    <source>
        <dbReference type="ARBA" id="ARBA00004651"/>
    </source>
</evidence>
<dbReference type="PANTHER" id="PTHR43663:SF1">
    <property type="entry name" value="CHROMATE TRANSPORTER"/>
    <property type="match status" value="1"/>
</dbReference>
<protein>
    <submittedName>
        <fullName evidence="9">Chromate transporter</fullName>
    </submittedName>
</protein>
<accession>A0A1W6Z0T8</accession>
<feature type="transmembrane region" description="Helical" evidence="8">
    <location>
        <begin position="48"/>
        <end position="72"/>
    </location>
</feature>
<evidence type="ECO:0000256" key="8">
    <source>
        <dbReference type="SAM" id="Phobius"/>
    </source>
</evidence>
<evidence type="ECO:0000256" key="2">
    <source>
        <dbReference type="ARBA" id="ARBA00005262"/>
    </source>
</evidence>
<dbReference type="RefSeq" id="WP_086072528.1">
    <property type="nucleotide sequence ID" value="NZ_CP021109.1"/>
</dbReference>
<keyword evidence="7 8" id="KW-0472">Membrane</keyword>
<feature type="transmembrane region" description="Helical" evidence="8">
    <location>
        <begin position="135"/>
        <end position="152"/>
    </location>
</feature>
<feature type="transmembrane region" description="Helical" evidence="8">
    <location>
        <begin position="78"/>
        <end position="98"/>
    </location>
</feature>
<proteinExistence type="inferred from homology"/>
<feature type="transmembrane region" description="Helical" evidence="8">
    <location>
        <begin position="110"/>
        <end position="129"/>
    </location>
</feature>
<dbReference type="Proteomes" id="UP000194139">
    <property type="component" value="Chromosome"/>
</dbReference>
<evidence type="ECO:0000256" key="4">
    <source>
        <dbReference type="ARBA" id="ARBA00022475"/>
    </source>
</evidence>
<reference evidence="9 10" key="1">
    <citation type="submission" date="2017-05" db="EMBL/GenBank/DDBJ databases">
        <title>Complete and WGS of Bordetella genogroups.</title>
        <authorList>
            <person name="Spilker T."/>
            <person name="LiPuma J."/>
        </authorList>
    </citation>
    <scope>NUCLEOTIDE SEQUENCE [LARGE SCALE GENOMIC DNA]</scope>
    <source>
        <strain evidence="9 10">AU17164</strain>
    </source>
</reference>
<organism evidence="9 10">
    <name type="scientific">Bordetella genomosp. 9</name>
    <dbReference type="NCBI Taxonomy" id="1416803"/>
    <lineage>
        <taxon>Bacteria</taxon>
        <taxon>Pseudomonadati</taxon>
        <taxon>Pseudomonadota</taxon>
        <taxon>Betaproteobacteria</taxon>
        <taxon>Burkholderiales</taxon>
        <taxon>Alcaligenaceae</taxon>
        <taxon>Bordetella</taxon>
    </lineage>
</organism>
<dbReference type="EMBL" id="CP021109">
    <property type="protein sequence ID" value="ARP86851.1"/>
    <property type="molecule type" value="Genomic_DNA"/>
</dbReference>
<dbReference type="InterPro" id="IPR018181">
    <property type="entry name" value="Heat_shock_70_CS"/>
</dbReference>
<dbReference type="GO" id="GO:0005886">
    <property type="term" value="C:plasma membrane"/>
    <property type="evidence" value="ECO:0007669"/>
    <property type="project" value="UniProtKB-SubCell"/>
</dbReference>
<evidence type="ECO:0000256" key="5">
    <source>
        <dbReference type="ARBA" id="ARBA00022692"/>
    </source>
</evidence>
<feature type="transmembrane region" description="Helical" evidence="8">
    <location>
        <begin position="6"/>
        <end position="27"/>
    </location>
</feature>
<evidence type="ECO:0000256" key="6">
    <source>
        <dbReference type="ARBA" id="ARBA00022989"/>
    </source>
</evidence>
<comment type="similarity">
    <text evidence="2">Belongs to the chromate ion transporter (CHR) (TC 2.A.51) family.</text>
</comment>
<feature type="transmembrane region" description="Helical" evidence="8">
    <location>
        <begin position="159"/>
        <end position="176"/>
    </location>
</feature>
<dbReference type="GO" id="GO:0015109">
    <property type="term" value="F:chromate transmembrane transporter activity"/>
    <property type="evidence" value="ECO:0007669"/>
    <property type="project" value="InterPro"/>
</dbReference>
<dbReference type="PANTHER" id="PTHR43663">
    <property type="entry name" value="CHROMATE TRANSPORT PROTEIN-RELATED"/>
    <property type="match status" value="1"/>
</dbReference>
<keyword evidence="10" id="KW-1185">Reference proteome</keyword>
<evidence type="ECO:0000256" key="3">
    <source>
        <dbReference type="ARBA" id="ARBA00007381"/>
    </source>
</evidence>
<evidence type="ECO:0000313" key="9">
    <source>
        <dbReference type="EMBL" id="ARP86851.1"/>
    </source>
</evidence>